<dbReference type="AlphaFoldDB" id="A0A7S2HX53"/>
<dbReference type="CDD" id="cd00051">
    <property type="entry name" value="EFh"/>
    <property type="match status" value="1"/>
</dbReference>
<keyword evidence="2" id="KW-0106">Calcium</keyword>
<evidence type="ECO:0000256" key="1">
    <source>
        <dbReference type="ARBA" id="ARBA00022737"/>
    </source>
</evidence>
<dbReference type="InterPro" id="IPR050145">
    <property type="entry name" value="Centrin_CML-like"/>
</dbReference>
<dbReference type="InterPro" id="IPR011992">
    <property type="entry name" value="EF-hand-dom_pair"/>
</dbReference>
<dbReference type="EMBL" id="HBGS01065150">
    <property type="protein sequence ID" value="CAD9501821.1"/>
    <property type="molecule type" value="Transcribed_RNA"/>
</dbReference>
<sequence length="507" mass="56661">MGISQSFFQPLRVIFKDEDKLLSEYQQARFADIDQCFQILTEDYGLGCMSLNCEDFVDTFDMIFADPEVHFNLWAGSPPKEVVCPQAVLSVLYLVGDKNVSDLPSSTDFKLQKICRVFDIQPPALRLSLAEIGIAFSVVASALCTFTRILIPDKIKRRAVRADSSSLLERLKDNLRVDASGLPLAHLIEWLSVQDDVAAYLSCFSEVRLIGTEQKAVELAVACAIDLFISMSVEKDFPKVSTGQLRYLLIALPGSPASSEEVDLAVKLLDANGETEDGEVYLDEFSSAVTPWLSFSTMDKNGNGAIDQKELRHLLWVSNGTNTREPTPIALRRAFENIDVDGNGHVSRMEWLRYAGEFDPETGTCKFGSSLRELWNKMDTDNSLTISVSEVDELLTEEIMKTVEEMAVDCPDKLMKNFKTLARNVASKAVADMDTDGNGTLEWSDFRSTARVLRGKIAEFETFIRTSLQACQEGDFSFELDEFGKIVIVKRRRVSFHQTVSFGSEVK</sequence>
<dbReference type="InterPro" id="IPR002048">
    <property type="entry name" value="EF_hand_dom"/>
</dbReference>
<evidence type="ECO:0000313" key="4">
    <source>
        <dbReference type="EMBL" id="CAD9501821.1"/>
    </source>
</evidence>
<feature type="domain" description="EF-hand" evidence="3">
    <location>
        <begin position="366"/>
        <end position="401"/>
    </location>
</feature>
<keyword evidence="1" id="KW-0677">Repeat</keyword>
<evidence type="ECO:0000259" key="3">
    <source>
        <dbReference type="PROSITE" id="PS50222"/>
    </source>
</evidence>
<feature type="domain" description="EF-hand" evidence="3">
    <location>
        <begin position="326"/>
        <end position="361"/>
    </location>
</feature>
<evidence type="ECO:0000256" key="2">
    <source>
        <dbReference type="ARBA" id="ARBA00022837"/>
    </source>
</evidence>
<dbReference type="GO" id="GO:0005509">
    <property type="term" value="F:calcium ion binding"/>
    <property type="evidence" value="ECO:0007669"/>
    <property type="project" value="InterPro"/>
</dbReference>
<dbReference type="SMART" id="SM00054">
    <property type="entry name" value="EFh"/>
    <property type="match status" value="4"/>
</dbReference>
<dbReference type="PANTHER" id="PTHR23050">
    <property type="entry name" value="CALCIUM BINDING PROTEIN"/>
    <property type="match status" value="1"/>
</dbReference>
<name>A0A7S2HX53_9STRA</name>
<dbReference type="PROSITE" id="PS00018">
    <property type="entry name" value="EF_HAND_1"/>
    <property type="match status" value="3"/>
</dbReference>
<dbReference type="SUPFAM" id="SSF47473">
    <property type="entry name" value="EF-hand"/>
    <property type="match status" value="2"/>
</dbReference>
<dbReference type="Pfam" id="PF13202">
    <property type="entry name" value="EF-hand_5"/>
    <property type="match status" value="2"/>
</dbReference>
<protein>
    <recommendedName>
        <fullName evidence="3">EF-hand domain-containing protein</fullName>
    </recommendedName>
</protein>
<dbReference type="PROSITE" id="PS50222">
    <property type="entry name" value="EF_HAND_2"/>
    <property type="match status" value="3"/>
</dbReference>
<proteinExistence type="predicted"/>
<reference evidence="4" key="1">
    <citation type="submission" date="2021-01" db="EMBL/GenBank/DDBJ databases">
        <authorList>
            <person name="Corre E."/>
            <person name="Pelletier E."/>
            <person name="Niang G."/>
            <person name="Scheremetjew M."/>
            <person name="Finn R."/>
            <person name="Kale V."/>
            <person name="Holt S."/>
            <person name="Cochrane G."/>
            <person name="Meng A."/>
            <person name="Brown T."/>
            <person name="Cohen L."/>
        </authorList>
    </citation>
    <scope>NUCLEOTIDE SEQUENCE</scope>
    <source>
        <strain evidence="4">CCMP1381</strain>
    </source>
</reference>
<gene>
    <name evidence="4" type="ORF">DSPE1174_LOCUS34033</name>
</gene>
<dbReference type="InterPro" id="IPR018247">
    <property type="entry name" value="EF_Hand_1_Ca_BS"/>
</dbReference>
<dbReference type="Gene3D" id="1.10.238.10">
    <property type="entry name" value="EF-hand"/>
    <property type="match status" value="2"/>
</dbReference>
<accession>A0A7S2HX53</accession>
<organism evidence="4">
    <name type="scientific">Octactis speculum</name>
    <dbReference type="NCBI Taxonomy" id="3111310"/>
    <lineage>
        <taxon>Eukaryota</taxon>
        <taxon>Sar</taxon>
        <taxon>Stramenopiles</taxon>
        <taxon>Ochrophyta</taxon>
        <taxon>Dictyochophyceae</taxon>
        <taxon>Dictyochales</taxon>
        <taxon>Dictyochaceae</taxon>
        <taxon>Octactis</taxon>
    </lineage>
</organism>
<feature type="domain" description="EF-hand" evidence="3">
    <location>
        <begin position="421"/>
        <end position="456"/>
    </location>
</feature>